<dbReference type="Proteomes" id="UP000724874">
    <property type="component" value="Unassembled WGS sequence"/>
</dbReference>
<sequence length="499" mass="55777">MTHSLSSKEGTNDSKEEHDAIDSSVDERAVLRKIDIRIIPWLAVLYLLNFLDRGSIGNAKLYNLEEDIGITDRQYLIALTVFFFPYALLEPASNIILRRVRPSIWLSSMMLIWGVVMTLHGVIKDYGGLITVRVLLGTAEAGMYPGIVFFITSWYKRSEMGTRIALFFSSATLAGAFSGLLAAAISNMNGIGGKTGWQWIFILEGLATIILSIVSYWIIPDFPSSPRVKFLTEEERLFVVRRLEDDMKLSAAGESLKRAYIWQSLTDWKTWIAMGIYMGFDGPLYAFSLFTPTIISQLGFRATVANLLSVPVYAWGCFMTCVIGFLGDRIGTRSHINFALFGVGLIAYIILIVSRSPALSYFAVYLAVSAIYPTIPNSVAWVASNVEGSYKRAVTLGMAIGFGNINGAVTANIYRSQDRPWYRLGHGIVLAYIAVGFICSIIFAIYLKRENARRERGERDEVIEGIDNKRAHERNGVYKSVEEAKVAKGDYWSGFRYTL</sequence>
<dbReference type="FunFam" id="1.20.1250.20:FF:000034">
    <property type="entry name" value="MFS general substrate transporter"/>
    <property type="match status" value="1"/>
</dbReference>
<dbReference type="SUPFAM" id="SSF103473">
    <property type="entry name" value="MFS general substrate transporter"/>
    <property type="match status" value="1"/>
</dbReference>
<name>A0A9P5TUB9_GYMJU</name>
<feature type="transmembrane region" description="Helical" evidence="7">
    <location>
        <begin position="362"/>
        <end position="382"/>
    </location>
</feature>
<keyword evidence="10" id="KW-1185">Reference proteome</keyword>
<feature type="transmembrane region" description="Helical" evidence="7">
    <location>
        <begin position="271"/>
        <end position="295"/>
    </location>
</feature>
<feature type="transmembrane region" description="Helical" evidence="7">
    <location>
        <begin position="338"/>
        <end position="356"/>
    </location>
</feature>
<keyword evidence="4 7" id="KW-1133">Transmembrane helix</keyword>
<evidence type="ECO:0000256" key="3">
    <source>
        <dbReference type="ARBA" id="ARBA00022692"/>
    </source>
</evidence>
<dbReference type="OrthoDB" id="2962993at2759"/>
<keyword evidence="3 7" id="KW-0812">Transmembrane</keyword>
<feature type="transmembrane region" description="Helical" evidence="7">
    <location>
        <begin position="307"/>
        <end position="326"/>
    </location>
</feature>
<feature type="domain" description="Major facilitator superfamily (MFS) profile" evidence="8">
    <location>
        <begin position="38"/>
        <end position="452"/>
    </location>
</feature>
<dbReference type="GO" id="GO:0022857">
    <property type="term" value="F:transmembrane transporter activity"/>
    <property type="evidence" value="ECO:0007669"/>
    <property type="project" value="InterPro"/>
</dbReference>
<keyword evidence="5 7" id="KW-0472">Membrane</keyword>
<feature type="transmembrane region" description="Helical" evidence="7">
    <location>
        <begin position="104"/>
        <end position="123"/>
    </location>
</feature>
<proteinExistence type="predicted"/>
<dbReference type="InterPro" id="IPR020846">
    <property type="entry name" value="MFS_dom"/>
</dbReference>
<evidence type="ECO:0000259" key="8">
    <source>
        <dbReference type="PROSITE" id="PS50850"/>
    </source>
</evidence>
<organism evidence="9 10">
    <name type="scientific">Gymnopilus junonius</name>
    <name type="common">Spectacular rustgill mushroom</name>
    <name type="synonym">Gymnopilus spectabilis subsp. junonius</name>
    <dbReference type="NCBI Taxonomy" id="109634"/>
    <lineage>
        <taxon>Eukaryota</taxon>
        <taxon>Fungi</taxon>
        <taxon>Dikarya</taxon>
        <taxon>Basidiomycota</taxon>
        <taxon>Agaricomycotina</taxon>
        <taxon>Agaricomycetes</taxon>
        <taxon>Agaricomycetidae</taxon>
        <taxon>Agaricales</taxon>
        <taxon>Agaricineae</taxon>
        <taxon>Hymenogastraceae</taxon>
        <taxon>Gymnopilus</taxon>
    </lineage>
</organism>
<keyword evidence="2" id="KW-0813">Transport</keyword>
<evidence type="ECO:0000256" key="5">
    <source>
        <dbReference type="ARBA" id="ARBA00023136"/>
    </source>
</evidence>
<dbReference type="PROSITE" id="PS50850">
    <property type="entry name" value="MFS"/>
    <property type="match status" value="1"/>
</dbReference>
<dbReference type="AlphaFoldDB" id="A0A9P5TUB9"/>
<reference evidence="9" key="1">
    <citation type="submission" date="2020-11" db="EMBL/GenBank/DDBJ databases">
        <authorList>
            <consortium name="DOE Joint Genome Institute"/>
            <person name="Ahrendt S."/>
            <person name="Riley R."/>
            <person name="Andreopoulos W."/>
            <person name="LaButti K."/>
            <person name="Pangilinan J."/>
            <person name="Ruiz-duenas F.J."/>
            <person name="Barrasa J.M."/>
            <person name="Sanchez-Garcia M."/>
            <person name="Camarero S."/>
            <person name="Miyauchi S."/>
            <person name="Serrano A."/>
            <person name="Linde D."/>
            <person name="Babiker R."/>
            <person name="Drula E."/>
            <person name="Ayuso-Fernandez I."/>
            <person name="Pacheco R."/>
            <person name="Padilla G."/>
            <person name="Ferreira P."/>
            <person name="Barriuso J."/>
            <person name="Kellner H."/>
            <person name="Castanera R."/>
            <person name="Alfaro M."/>
            <person name="Ramirez L."/>
            <person name="Pisabarro A.G."/>
            <person name="Kuo A."/>
            <person name="Tritt A."/>
            <person name="Lipzen A."/>
            <person name="He G."/>
            <person name="Yan M."/>
            <person name="Ng V."/>
            <person name="Cullen D."/>
            <person name="Martin F."/>
            <person name="Rosso M.-N."/>
            <person name="Henrissat B."/>
            <person name="Hibbett D."/>
            <person name="Martinez A.T."/>
            <person name="Grigoriev I.V."/>
        </authorList>
    </citation>
    <scope>NUCLEOTIDE SEQUENCE</scope>
    <source>
        <strain evidence="9">AH 44721</strain>
    </source>
</reference>
<evidence type="ECO:0000256" key="2">
    <source>
        <dbReference type="ARBA" id="ARBA00022448"/>
    </source>
</evidence>
<feature type="transmembrane region" description="Helical" evidence="7">
    <location>
        <begin position="129"/>
        <end position="152"/>
    </location>
</feature>
<evidence type="ECO:0000313" key="10">
    <source>
        <dbReference type="Proteomes" id="UP000724874"/>
    </source>
</evidence>
<evidence type="ECO:0000256" key="6">
    <source>
        <dbReference type="SAM" id="MobiDB-lite"/>
    </source>
</evidence>
<dbReference type="InterPro" id="IPR011701">
    <property type="entry name" value="MFS"/>
</dbReference>
<dbReference type="Gene3D" id="1.20.1250.20">
    <property type="entry name" value="MFS general substrate transporter like domains"/>
    <property type="match status" value="2"/>
</dbReference>
<feature type="transmembrane region" description="Helical" evidence="7">
    <location>
        <begin position="426"/>
        <end position="447"/>
    </location>
</feature>
<evidence type="ECO:0000313" key="9">
    <source>
        <dbReference type="EMBL" id="KAF8912987.1"/>
    </source>
</evidence>
<dbReference type="PANTHER" id="PTHR43791:SF19">
    <property type="entry name" value="TRANSPORTER, PUTATIVE (AFU_ORTHOLOGUE AFUA_1G01812)-RELATED"/>
    <property type="match status" value="1"/>
</dbReference>
<feature type="transmembrane region" description="Helical" evidence="7">
    <location>
        <begin position="197"/>
        <end position="219"/>
    </location>
</feature>
<evidence type="ECO:0000256" key="4">
    <source>
        <dbReference type="ARBA" id="ARBA00022989"/>
    </source>
</evidence>
<dbReference type="GO" id="GO:0016020">
    <property type="term" value="C:membrane"/>
    <property type="evidence" value="ECO:0007669"/>
    <property type="project" value="UniProtKB-SubCell"/>
</dbReference>
<evidence type="ECO:0000256" key="1">
    <source>
        <dbReference type="ARBA" id="ARBA00004141"/>
    </source>
</evidence>
<dbReference type="Pfam" id="PF07690">
    <property type="entry name" value="MFS_1"/>
    <property type="match status" value="1"/>
</dbReference>
<evidence type="ECO:0000256" key="7">
    <source>
        <dbReference type="SAM" id="Phobius"/>
    </source>
</evidence>
<accession>A0A9P5TUB9</accession>
<dbReference type="InterPro" id="IPR036259">
    <property type="entry name" value="MFS_trans_sf"/>
</dbReference>
<feature type="region of interest" description="Disordered" evidence="6">
    <location>
        <begin position="1"/>
        <end position="20"/>
    </location>
</feature>
<protein>
    <submittedName>
        <fullName evidence="9">Major facilitator superfamily domain-containing protein</fullName>
    </submittedName>
</protein>
<dbReference type="FunFam" id="1.20.1250.20:FF:000068">
    <property type="entry name" value="MFS general substrate transporter"/>
    <property type="match status" value="1"/>
</dbReference>
<comment type="subcellular location">
    <subcellularLocation>
        <location evidence="1">Membrane</location>
        <topology evidence="1">Multi-pass membrane protein</topology>
    </subcellularLocation>
</comment>
<feature type="transmembrane region" description="Helical" evidence="7">
    <location>
        <begin position="76"/>
        <end position="97"/>
    </location>
</feature>
<dbReference type="EMBL" id="JADNYJ010000002">
    <property type="protein sequence ID" value="KAF8912987.1"/>
    <property type="molecule type" value="Genomic_DNA"/>
</dbReference>
<dbReference type="PANTHER" id="PTHR43791">
    <property type="entry name" value="PERMEASE-RELATED"/>
    <property type="match status" value="1"/>
</dbReference>
<comment type="caution">
    <text evidence="9">The sequence shown here is derived from an EMBL/GenBank/DDBJ whole genome shotgun (WGS) entry which is preliminary data.</text>
</comment>
<feature type="transmembrane region" description="Helical" evidence="7">
    <location>
        <begin position="394"/>
        <end position="414"/>
    </location>
</feature>
<feature type="transmembrane region" description="Helical" evidence="7">
    <location>
        <begin position="38"/>
        <end position="56"/>
    </location>
</feature>
<feature type="transmembrane region" description="Helical" evidence="7">
    <location>
        <begin position="164"/>
        <end position="185"/>
    </location>
</feature>
<feature type="compositionally biased region" description="Basic and acidic residues" evidence="6">
    <location>
        <begin position="10"/>
        <end position="20"/>
    </location>
</feature>
<gene>
    <name evidence="9" type="ORF">CPB84DRAFT_497825</name>
</gene>